<dbReference type="PANTHER" id="PTHR24198:SF165">
    <property type="entry name" value="ANKYRIN REPEAT-CONTAINING PROTEIN-RELATED"/>
    <property type="match status" value="1"/>
</dbReference>
<gene>
    <name evidence="4" type="ORF">TVAG_015610</name>
</gene>
<dbReference type="RefSeq" id="XP_001312308.1">
    <property type="nucleotide sequence ID" value="XM_001312307.1"/>
</dbReference>
<dbReference type="PROSITE" id="PS50297">
    <property type="entry name" value="ANK_REP_REGION"/>
    <property type="match status" value="1"/>
</dbReference>
<reference evidence="4" key="2">
    <citation type="journal article" date="2007" name="Science">
        <title>Draft genome sequence of the sexually transmitted pathogen Trichomonas vaginalis.</title>
        <authorList>
            <person name="Carlton J.M."/>
            <person name="Hirt R.P."/>
            <person name="Silva J.C."/>
            <person name="Delcher A.L."/>
            <person name="Schatz M."/>
            <person name="Zhao Q."/>
            <person name="Wortman J.R."/>
            <person name="Bidwell S.L."/>
            <person name="Alsmark U.C.M."/>
            <person name="Besteiro S."/>
            <person name="Sicheritz-Ponten T."/>
            <person name="Noel C.J."/>
            <person name="Dacks J.B."/>
            <person name="Foster P.G."/>
            <person name="Simillion C."/>
            <person name="Van de Peer Y."/>
            <person name="Miranda-Saavedra D."/>
            <person name="Barton G.J."/>
            <person name="Westrop G.D."/>
            <person name="Mueller S."/>
            <person name="Dessi D."/>
            <person name="Fiori P.L."/>
            <person name="Ren Q."/>
            <person name="Paulsen I."/>
            <person name="Zhang H."/>
            <person name="Bastida-Corcuera F.D."/>
            <person name="Simoes-Barbosa A."/>
            <person name="Brown M.T."/>
            <person name="Hayes R.D."/>
            <person name="Mukherjee M."/>
            <person name="Okumura C.Y."/>
            <person name="Schneider R."/>
            <person name="Smith A.J."/>
            <person name="Vanacova S."/>
            <person name="Villalvazo M."/>
            <person name="Haas B.J."/>
            <person name="Pertea M."/>
            <person name="Feldblyum T.V."/>
            <person name="Utterback T.R."/>
            <person name="Shu C.L."/>
            <person name="Osoegawa K."/>
            <person name="de Jong P.J."/>
            <person name="Hrdy I."/>
            <person name="Horvathova L."/>
            <person name="Zubacova Z."/>
            <person name="Dolezal P."/>
            <person name="Malik S.B."/>
            <person name="Logsdon J.M. Jr."/>
            <person name="Henze K."/>
            <person name="Gupta A."/>
            <person name="Wang C.C."/>
            <person name="Dunne R.L."/>
            <person name="Upcroft J.A."/>
            <person name="Upcroft P."/>
            <person name="White O."/>
            <person name="Salzberg S.L."/>
            <person name="Tang P."/>
            <person name="Chiu C.-H."/>
            <person name="Lee Y.-S."/>
            <person name="Embley T.M."/>
            <person name="Coombs G.H."/>
            <person name="Mottram J.C."/>
            <person name="Tachezy J."/>
            <person name="Fraser-Liggett C.M."/>
            <person name="Johnson P.J."/>
        </authorList>
    </citation>
    <scope>NUCLEOTIDE SEQUENCE [LARGE SCALE GENOMIC DNA]</scope>
    <source>
        <strain evidence="4">G3</strain>
    </source>
</reference>
<dbReference type="EMBL" id="DS113640">
    <property type="protein sequence ID" value="EAX99378.1"/>
    <property type="molecule type" value="Genomic_DNA"/>
</dbReference>
<feature type="repeat" description="ANK" evidence="3">
    <location>
        <begin position="100"/>
        <end position="132"/>
    </location>
</feature>
<dbReference type="Gene3D" id="1.25.40.20">
    <property type="entry name" value="Ankyrin repeat-containing domain"/>
    <property type="match status" value="2"/>
</dbReference>
<evidence type="ECO:0000256" key="3">
    <source>
        <dbReference type="PROSITE-ProRule" id="PRU00023"/>
    </source>
</evidence>
<dbReference type="AlphaFoldDB" id="A2F6W1"/>
<dbReference type="SUPFAM" id="SSF48403">
    <property type="entry name" value="Ankyrin repeat"/>
    <property type="match status" value="1"/>
</dbReference>
<dbReference type="SMR" id="A2F6W1"/>
<dbReference type="InterPro" id="IPR002110">
    <property type="entry name" value="Ankyrin_rpt"/>
</dbReference>
<proteinExistence type="predicted"/>
<keyword evidence="2 3" id="KW-0040">ANK repeat</keyword>
<dbReference type="InParanoid" id="A2F6W1"/>
<dbReference type="eggNOG" id="KOG4177">
    <property type="taxonomic scope" value="Eukaryota"/>
</dbReference>
<dbReference type="VEuPathDB" id="TrichDB:TVAGG3_0731970"/>
<dbReference type="SMART" id="SM00248">
    <property type="entry name" value="ANK"/>
    <property type="match status" value="8"/>
</dbReference>
<dbReference type="VEuPathDB" id="TrichDB:TVAG_015610"/>
<dbReference type="PROSITE" id="PS50088">
    <property type="entry name" value="ANK_REPEAT"/>
    <property type="match status" value="1"/>
</dbReference>
<accession>A2F6W1</accession>
<dbReference type="KEGG" id="tva:4757184"/>
<dbReference type="InterPro" id="IPR036770">
    <property type="entry name" value="Ankyrin_rpt-contain_sf"/>
</dbReference>
<evidence type="ECO:0000313" key="5">
    <source>
        <dbReference type="Proteomes" id="UP000001542"/>
    </source>
</evidence>
<organism evidence="4 5">
    <name type="scientific">Trichomonas vaginalis (strain ATCC PRA-98 / G3)</name>
    <dbReference type="NCBI Taxonomy" id="412133"/>
    <lineage>
        <taxon>Eukaryota</taxon>
        <taxon>Metamonada</taxon>
        <taxon>Parabasalia</taxon>
        <taxon>Trichomonadida</taxon>
        <taxon>Trichomonadidae</taxon>
        <taxon>Trichomonas</taxon>
    </lineage>
</organism>
<dbReference type="PANTHER" id="PTHR24198">
    <property type="entry name" value="ANKYRIN REPEAT AND PROTEIN KINASE DOMAIN-CONTAINING PROTEIN"/>
    <property type="match status" value="1"/>
</dbReference>
<keyword evidence="5" id="KW-1185">Reference proteome</keyword>
<name>A2F6W1_TRIV3</name>
<protein>
    <submittedName>
        <fullName evidence="4">Uncharacterized protein</fullName>
    </submittedName>
</protein>
<dbReference type="STRING" id="5722.A2F6W1"/>
<dbReference type="Pfam" id="PF12796">
    <property type="entry name" value="Ank_2"/>
    <property type="match status" value="2"/>
</dbReference>
<evidence type="ECO:0000256" key="1">
    <source>
        <dbReference type="ARBA" id="ARBA00022737"/>
    </source>
</evidence>
<evidence type="ECO:0000313" key="4">
    <source>
        <dbReference type="EMBL" id="EAX99378.1"/>
    </source>
</evidence>
<keyword evidence="1" id="KW-0677">Repeat</keyword>
<dbReference type="OrthoDB" id="1925304at2759"/>
<sequence>MLLDGGANVNESNHDTKSNLFECFNPKFMKLVLEYHPILFFDAPKFYILNRRLDVAKELIRYYPKEDHYLIYNAAISLCSYDMVKYLIDHNFDFDSRSIDGMTPIFDAIRFNQIDIPKLLINSGANLENTDINGETAILYATSFLSRGKFGNNHLNMPNINNMNDLIKFLIDCDANINTENKSHNNLLQNSIVNGNILLYNKLKYLGIKTQLINNESLDSLRKKIKVTGETLFTYIVKNDNIIFLELYNSIIVEEKKIPDINVQNVSGETPIMCVIKYNKNPAYLTLLIRGGADADQEYQGKTPLQICIENEYTDKIRAFLQNECCDLNKKFDNRMSYFHLAIKMNKKLSMRALASYVFPDFVDKDGNSYLHYAALSNDREITYICLHVQEKYIVYNNENMSPLMLASSINSFRYIDQFIDFCDKHWIPIKDKYRSLFLAVMNRSFDSYYSILKIILCSVDPNSENTK</sequence>
<dbReference type="Proteomes" id="UP000001542">
    <property type="component" value="Unassembled WGS sequence"/>
</dbReference>
<reference evidence="4" key="1">
    <citation type="submission" date="2006-10" db="EMBL/GenBank/DDBJ databases">
        <authorList>
            <person name="Amadeo P."/>
            <person name="Zhao Q."/>
            <person name="Wortman J."/>
            <person name="Fraser-Liggett C."/>
            <person name="Carlton J."/>
        </authorList>
    </citation>
    <scope>NUCLEOTIDE SEQUENCE</scope>
    <source>
        <strain evidence="4">G3</strain>
    </source>
</reference>
<evidence type="ECO:0000256" key="2">
    <source>
        <dbReference type="ARBA" id="ARBA00023043"/>
    </source>
</evidence>